<proteinExistence type="inferred from homology"/>
<evidence type="ECO:0000259" key="8">
    <source>
        <dbReference type="Pfam" id="PF02397"/>
    </source>
</evidence>
<keyword evidence="5 7" id="KW-1133">Transmembrane helix</keyword>
<comment type="subcellular location">
    <subcellularLocation>
        <location evidence="1">Membrane</location>
        <topology evidence="1">Multi-pass membrane protein</topology>
    </subcellularLocation>
</comment>
<protein>
    <submittedName>
        <fullName evidence="9">Glycosyl transferase</fullName>
    </submittedName>
</protein>
<sequence length="465" mass="51327">MIRLFGHHVSGLNLVLGLLELALFVAALQLGVGARFGWELPHDIAPADTWVTGLIFALVMSLSLASMGLYQRRAQDGDAGFVVRLAIAFAIGTAVLALLFYLFPAIVMGRGVLALSLLFSFVGTVALRIAFDQIAGAESQKRRVLVLGAGVNAERIAELAERDRTLGFCVVGYVPLPRSQRLLADDKLLTQKGSLLELAIAHNVDEIVVAADDRRRKLPVGELLDCKLSGFAVLDLLTFFEKEVAAVKIDLLHPSWIFFSRDGFRIGVTGLYGKRLLDLTLGSLMVLVAAPVMLLVALASLVESRGRDPVFYHQIRIGQGGLPFRVHKFRSMRVDAEADGRARWAAKNDSRITPLGAFMRRTRLDEVPQLFNVLKGQMSLVGPRPERPEFVERLSSGIPYYAERHRVKPGLTGWAQLLYPYGSDEEDAKRKLEYDLYYVKHAGIFLDLVILLQTVEVVLLGKGAR</sequence>
<dbReference type="InterPro" id="IPR017475">
    <property type="entry name" value="EPS_sugar_tfrase"/>
</dbReference>
<dbReference type="PANTHER" id="PTHR30576">
    <property type="entry name" value="COLANIC BIOSYNTHESIS UDP-GLUCOSE LIPID CARRIER TRANSFERASE"/>
    <property type="match status" value="1"/>
</dbReference>
<dbReference type="InterPro" id="IPR017464">
    <property type="entry name" value="Sugar_tfrase_EpsB_2"/>
</dbReference>
<keyword evidence="4 7" id="KW-0812">Transmembrane</keyword>
<dbReference type="NCBIfam" id="TIGR03025">
    <property type="entry name" value="EPS_sugtrans"/>
    <property type="match status" value="1"/>
</dbReference>
<dbReference type="RefSeq" id="WP_200232944.1">
    <property type="nucleotide sequence ID" value="NZ_NRRV01000001.1"/>
</dbReference>
<evidence type="ECO:0000256" key="6">
    <source>
        <dbReference type="ARBA" id="ARBA00023136"/>
    </source>
</evidence>
<evidence type="ECO:0000256" key="4">
    <source>
        <dbReference type="ARBA" id="ARBA00022692"/>
    </source>
</evidence>
<feature type="domain" description="Bacterial sugar transferase" evidence="8">
    <location>
        <begin position="274"/>
        <end position="459"/>
    </location>
</feature>
<comment type="caution">
    <text evidence="9">The sequence shown here is derived from an EMBL/GenBank/DDBJ whole genome shotgun (WGS) entry which is preliminary data.</text>
</comment>
<keyword evidence="10" id="KW-1185">Reference proteome</keyword>
<dbReference type="EMBL" id="NRRV01000001">
    <property type="protein sequence ID" value="MBK1629231.1"/>
    <property type="molecule type" value="Genomic_DNA"/>
</dbReference>
<feature type="transmembrane region" description="Helical" evidence="7">
    <location>
        <begin position="50"/>
        <end position="70"/>
    </location>
</feature>
<keyword evidence="3 9" id="KW-0808">Transferase</keyword>
<name>A0ABS1CCM9_9GAMM</name>
<feature type="transmembrane region" description="Helical" evidence="7">
    <location>
        <begin position="12"/>
        <end position="38"/>
    </location>
</feature>
<feature type="transmembrane region" description="Helical" evidence="7">
    <location>
        <begin position="82"/>
        <end position="106"/>
    </location>
</feature>
<dbReference type="InterPro" id="IPR003362">
    <property type="entry name" value="Bact_transf"/>
</dbReference>
<dbReference type="PANTHER" id="PTHR30576:SF0">
    <property type="entry name" value="UNDECAPRENYL-PHOSPHATE N-ACETYLGALACTOSAMINYL 1-PHOSPHATE TRANSFERASE-RELATED"/>
    <property type="match status" value="1"/>
</dbReference>
<gene>
    <name evidence="9" type="ORF">CKO31_00485</name>
</gene>
<dbReference type="Pfam" id="PF02397">
    <property type="entry name" value="Bac_transf"/>
    <property type="match status" value="1"/>
</dbReference>
<organism evidence="9 10">
    <name type="scientific">Thiohalocapsa halophila</name>
    <dbReference type="NCBI Taxonomy" id="69359"/>
    <lineage>
        <taxon>Bacteria</taxon>
        <taxon>Pseudomonadati</taxon>
        <taxon>Pseudomonadota</taxon>
        <taxon>Gammaproteobacteria</taxon>
        <taxon>Chromatiales</taxon>
        <taxon>Chromatiaceae</taxon>
        <taxon>Thiohalocapsa</taxon>
    </lineage>
</organism>
<dbReference type="GO" id="GO:0016740">
    <property type="term" value="F:transferase activity"/>
    <property type="evidence" value="ECO:0007669"/>
    <property type="project" value="UniProtKB-KW"/>
</dbReference>
<feature type="transmembrane region" description="Helical" evidence="7">
    <location>
        <begin position="112"/>
        <end position="131"/>
    </location>
</feature>
<comment type="similarity">
    <text evidence="2">Belongs to the bacterial sugar transferase family.</text>
</comment>
<accession>A0ABS1CCM9</accession>
<evidence type="ECO:0000256" key="5">
    <source>
        <dbReference type="ARBA" id="ARBA00022989"/>
    </source>
</evidence>
<dbReference type="Pfam" id="PF13727">
    <property type="entry name" value="CoA_binding_3"/>
    <property type="match status" value="1"/>
</dbReference>
<dbReference type="Proteomes" id="UP000748752">
    <property type="component" value="Unassembled WGS sequence"/>
</dbReference>
<feature type="transmembrane region" description="Helical" evidence="7">
    <location>
        <begin position="281"/>
        <end position="302"/>
    </location>
</feature>
<evidence type="ECO:0000313" key="10">
    <source>
        <dbReference type="Proteomes" id="UP000748752"/>
    </source>
</evidence>
<reference evidence="9 10" key="1">
    <citation type="journal article" date="2020" name="Microorganisms">
        <title>Osmotic Adaptation and Compatible Solute Biosynthesis of Phototrophic Bacteria as Revealed from Genome Analyses.</title>
        <authorList>
            <person name="Imhoff J.F."/>
            <person name="Rahn T."/>
            <person name="Kunzel S."/>
            <person name="Keller A."/>
            <person name="Neulinger S.C."/>
        </authorList>
    </citation>
    <scope>NUCLEOTIDE SEQUENCE [LARGE SCALE GENOMIC DNA]</scope>
    <source>
        <strain evidence="9 10">DSM 6210</strain>
    </source>
</reference>
<dbReference type="NCBIfam" id="TIGR03013">
    <property type="entry name" value="EpsB_2"/>
    <property type="match status" value="1"/>
</dbReference>
<evidence type="ECO:0000256" key="7">
    <source>
        <dbReference type="SAM" id="Phobius"/>
    </source>
</evidence>
<keyword evidence="6 7" id="KW-0472">Membrane</keyword>
<evidence type="ECO:0000313" key="9">
    <source>
        <dbReference type="EMBL" id="MBK1629231.1"/>
    </source>
</evidence>
<evidence type="ECO:0000256" key="3">
    <source>
        <dbReference type="ARBA" id="ARBA00022679"/>
    </source>
</evidence>
<evidence type="ECO:0000256" key="1">
    <source>
        <dbReference type="ARBA" id="ARBA00004141"/>
    </source>
</evidence>
<evidence type="ECO:0000256" key="2">
    <source>
        <dbReference type="ARBA" id="ARBA00006464"/>
    </source>
</evidence>